<dbReference type="GO" id="GO:0008643">
    <property type="term" value="P:carbohydrate transport"/>
    <property type="evidence" value="ECO:0007669"/>
    <property type="project" value="InterPro"/>
</dbReference>
<feature type="transmembrane region" description="Helical" evidence="1">
    <location>
        <begin position="169"/>
        <end position="191"/>
    </location>
</feature>
<feature type="transmembrane region" description="Helical" evidence="1">
    <location>
        <begin position="327"/>
        <end position="346"/>
    </location>
</feature>
<feature type="transmembrane region" description="Helical" evidence="1">
    <location>
        <begin position="206"/>
        <end position="227"/>
    </location>
</feature>
<keyword evidence="1" id="KW-0812">Transmembrane</keyword>
<dbReference type="PANTHER" id="PTHR11328:SF24">
    <property type="entry name" value="MAJOR FACILITATOR SUPERFAMILY (MFS) PROFILE DOMAIN-CONTAINING PROTEIN"/>
    <property type="match status" value="1"/>
</dbReference>
<evidence type="ECO:0000313" key="2">
    <source>
        <dbReference type="EMBL" id="PTQ83262.1"/>
    </source>
</evidence>
<evidence type="ECO:0000313" key="3">
    <source>
        <dbReference type="Proteomes" id="UP000244161"/>
    </source>
</evidence>
<comment type="caution">
    <text evidence="2">The sequence shown here is derived from an EMBL/GenBank/DDBJ whole genome shotgun (WGS) entry which is preliminary data.</text>
</comment>
<dbReference type="GO" id="GO:0015293">
    <property type="term" value="F:symporter activity"/>
    <property type="evidence" value="ECO:0007669"/>
    <property type="project" value="InterPro"/>
</dbReference>
<feature type="transmembrane region" description="Helical" evidence="1">
    <location>
        <begin position="297"/>
        <end position="315"/>
    </location>
</feature>
<proteinExistence type="predicted"/>
<feature type="transmembrane region" description="Helical" evidence="1">
    <location>
        <begin position="128"/>
        <end position="148"/>
    </location>
</feature>
<gene>
    <name evidence="2" type="ORF">C8U37_11417</name>
</gene>
<keyword evidence="1" id="KW-0472">Membrane</keyword>
<sequence length="483" mass="52857">MQHESAKKVQNVTDDKKNVREFGLLDKLAYMSGDIANDLFFIFSSSFLMLFYTKVLGISGAVVGTLFLSARVVDAFTDMGMGRLVDTLKPSKDGRFRVWIKRVAPFAVIAGFLMFLSVVQNWSMTAKIVYIFVTYLFWGSICYTAINIPYGSMASVISEKPEDRASLSVFRSMGASIASIFISFFVPLFVYTTDANGAQVVIPERFTIIAAIFAVLAFALYQFCYHFTIERVQIPQKPESEKQSFGKEMATIAKGLSTNRALGGIIAAAIFLLLSMLLVNTMNAYLYADYFNSSKTLAVAGILGTIGTLMLAPFANKIASRFGKKESATVAVFSSAFVYAILFFMHTRDVMVFLPMAFIASLGMNYFNVIIWAFITDIIDYQAVKTGNADSGTVYAVYSFSRKLGQALAGGLGGFALTAIGYASAAATQDAAVLDSIYDVATLVPAIGYTCVALCLWFIYPLTKEKVAENVAILAERRKAAKE</sequence>
<evidence type="ECO:0000256" key="1">
    <source>
        <dbReference type="SAM" id="Phobius"/>
    </source>
</evidence>
<dbReference type="GO" id="GO:0006814">
    <property type="term" value="P:sodium ion transport"/>
    <property type="evidence" value="ECO:0007669"/>
    <property type="project" value="InterPro"/>
</dbReference>
<dbReference type="NCBIfam" id="TIGR00792">
    <property type="entry name" value="gph"/>
    <property type="match status" value="1"/>
</dbReference>
<accession>A0A2T5IHH7</accession>
<keyword evidence="1" id="KW-1133">Transmembrane helix</keyword>
<feature type="transmembrane region" description="Helical" evidence="1">
    <location>
        <begin position="437"/>
        <end position="460"/>
    </location>
</feature>
<dbReference type="AlphaFoldDB" id="A0A2T5IHH7"/>
<dbReference type="PANTHER" id="PTHR11328">
    <property type="entry name" value="MAJOR FACILITATOR SUPERFAMILY DOMAIN-CONTAINING PROTEIN"/>
    <property type="match status" value="1"/>
</dbReference>
<dbReference type="Proteomes" id="UP000244161">
    <property type="component" value="Unassembled WGS sequence"/>
</dbReference>
<protein>
    <submittedName>
        <fullName evidence="2">GPH family glycoside/pentoside/hexuronide:cation symporter</fullName>
    </submittedName>
</protein>
<dbReference type="Gene3D" id="1.20.1250.20">
    <property type="entry name" value="MFS general substrate transporter like domains"/>
    <property type="match status" value="2"/>
</dbReference>
<dbReference type="InterPro" id="IPR039672">
    <property type="entry name" value="MFS_2"/>
</dbReference>
<dbReference type="SUPFAM" id="SSF103473">
    <property type="entry name" value="MFS general substrate transporter"/>
    <property type="match status" value="1"/>
</dbReference>
<dbReference type="GO" id="GO:0005886">
    <property type="term" value="C:plasma membrane"/>
    <property type="evidence" value="ECO:0007669"/>
    <property type="project" value="TreeGrafter"/>
</dbReference>
<name>A0A2T5IHH7_9LACT</name>
<feature type="transmembrane region" description="Helical" evidence="1">
    <location>
        <begin position="58"/>
        <end position="77"/>
    </location>
</feature>
<reference evidence="2 3" key="1">
    <citation type="submission" date="2018-04" db="EMBL/GenBank/DDBJ databases">
        <title>Genomic Encyclopedia of Archaeal and Bacterial Type Strains, Phase II (KMG-II): from individual species to whole genera.</title>
        <authorList>
            <person name="Goeker M."/>
        </authorList>
    </citation>
    <scope>NUCLEOTIDE SEQUENCE [LARGE SCALE GENOMIC DNA]</scope>
    <source>
        <strain evidence="2 3">DSM 18806</strain>
    </source>
</reference>
<dbReference type="InterPro" id="IPR001927">
    <property type="entry name" value="Na/Gal_symport"/>
</dbReference>
<organism evidence="2 3">
    <name type="scientific">Trichococcus patagoniensis</name>
    <dbReference type="NCBI Taxonomy" id="382641"/>
    <lineage>
        <taxon>Bacteria</taxon>
        <taxon>Bacillati</taxon>
        <taxon>Bacillota</taxon>
        <taxon>Bacilli</taxon>
        <taxon>Lactobacillales</taxon>
        <taxon>Carnobacteriaceae</taxon>
        <taxon>Trichococcus</taxon>
    </lineage>
</organism>
<feature type="transmembrane region" description="Helical" evidence="1">
    <location>
        <begin position="352"/>
        <end position="375"/>
    </location>
</feature>
<feature type="transmembrane region" description="Helical" evidence="1">
    <location>
        <begin position="98"/>
        <end position="116"/>
    </location>
</feature>
<feature type="transmembrane region" description="Helical" evidence="1">
    <location>
        <begin position="407"/>
        <end position="425"/>
    </location>
</feature>
<feature type="transmembrane region" description="Helical" evidence="1">
    <location>
        <begin position="261"/>
        <end position="285"/>
    </location>
</feature>
<dbReference type="EMBL" id="QAOM01000014">
    <property type="protein sequence ID" value="PTQ83262.1"/>
    <property type="molecule type" value="Genomic_DNA"/>
</dbReference>
<dbReference type="InterPro" id="IPR036259">
    <property type="entry name" value="MFS_trans_sf"/>
</dbReference>
<dbReference type="RefSeq" id="WP_211306178.1">
    <property type="nucleotide sequence ID" value="NZ_QAOM01000014.1"/>
</dbReference>
<dbReference type="Pfam" id="PF13347">
    <property type="entry name" value="MFS_2"/>
    <property type="match status" value="1"/>
</dbReference>
<keyword evidence="3" id="KW-1185">Reference proteome</keyword>